<name>A0A6M3LHV5_9ZZZZ</name>
<dbReference type="GO" id="GO:0006508">
    <property type="term" value="P:proteolysis"/>
    <property type="evidence" value="ECO:0007669"/>
    <property type="project" value="InterPro"/>
</dbReference>
<reference evidence="2" key="1">
    <citation type="submission" date="2020-03" db="EMBL/GenBank/DDBJ databases">
        <title>The deep terrestrial virosphere.</title>
        <authorList>
            <person name="Holmfeldt K."/>
            <person name="Nilsson E."/>
            <person name="Simone D."/>
            <person name="Lopez-Fernandez M."/>
            <person name="Wu X."/>
            <person name="de Brujin I."/>
            <person name="Lundin D."/>
            <person name="Andersson A."/>
            <person name="Bertilsson S."/>
            <person name="Dopson M."/>
        </authorList>
    </citation>
    <scope>NUCLEOTIDE SEQUENCE</scope>
    <source>
        <strain evidence="2">MM415B04056</strain>
    </source>
</reference>
<keyword evidence="1" id="KW-0812">Transmembrane</keyword>
<keyword evidence="1" id="KW-0472">Membrane</keyword>
<dbReference type="Pfam" id="PF13365">
    <property type="entry name" value="Trypsin_2"/>
    <property type="match status" value="1"/>
</dbReference>
<keyword evidence="1" id="KW-1133">Transmembrane helix</keyword>
<dbReference type="Gene3D" id="2.40.10.120">
    <property type="match status" value="1"/>
</dbReference>
<proteinExistence type="predicted"/>
<accession>A0A6M3LHV5</accession>
<sequence>MKKNKKRAYHCLAPESGRIFRLLHLHHTSHKEPFAGFLRVVTFVFLVIVGLVVAVGSYGIGYNFHRITHPITYGVVDPVAATIPAVVHIRALDGQWQGSGVLVSEDGLVLTARHVVEDNLSFLVTLNDGRKIRTDRAVYSKKYDVGFVKLPDGKYPFLSKITDKLQLGEAVFAIGSPFGEENFNSVTMGIISALQRDLGETPWGWRVTFQSDVTANPGNSGGPVFNMKGQLVGIVVAGVGRSYSGILYCIPSRLMMGRLDEIKLLFALKEFEEVTIKDEYFDYEEN</sequence>
<organism evidence="2">
    <name type="scientific">viral metagenome</name>
    <dbReference type="NCBI Taxonomy" id="1070528"/>
    <lineage>
        <taxon>unclassified sequences</taxon>
        <taxon>metagenomes</taxon>
        <taxon>organismal metagenomes</taxon>
    </lineage>
</organism>
<dbReference type="PRINTS" id="PR00834">
    <property type="entry name" value="PROTEASES2C"/>
</dbReference>
<dbReference type="EMBL" id="MT143190">
    <property type="protein sequence ID" value="QJA93949.1"/>
    <property type="molecule type" value="Genomic_DNA"/>
</dbReference>
<feature type="transmembrane region" description="Helical" evidence="1">
    <location>
        <begin position="37"/>
        <end position="60"/>
    </location>
</feature>
<evidence type="ECO:0000256" key="1">
    <source>
        <dbReference type="SAM" id="Phobius"/>
    </source>
</evidence>
<dbReference type="InterPro" id="IPR001940">
    <property type="entry name" value="Peptidase_S1C"/>
</dbReference>
<dbReference type="SUPFAM" id="SSF50494">
    <property type="entry name" value="Trypsin-like serine proteases"/>
    <property type="match status" value="1"/>
</dbReference>
<dbReference type="AlphaFoldDB" id="A0A6M3LHV5"/>
<dbReference type="PANTHER" id="PTHR43019:SF23">
    <property type="entry name" value="PROTEASE DO-LIKE 5, CHLOROPLASTIC"/>
    <property type="match status" value="1"/>
</dbReference>
<dbReference type="PANTHER" id="PTHR43019">
    <property type="entry name" value="SERINE ENDOPROTEASE DEGS"/>
    <property type="match status" value="1"/>
</dbReference>
<dbReference type="InterPro" id="IPR009003">
    <property type="entry name" value="Peptidase_S1_PA"/>
</dbReference>
<evidence type="ECO:0000313" key="2">
    <source>
        <dbReference type="EMBL" id="QJA93949.1"/>
    </source>
</evidence>
<dbReference type="GO" id="GO:0004252">
    <property type="term" value="F:serine-type endopeptidase activity"/>
    <property type="evidence" value="ECO:0007669"/>
    <property type="project" value="InterPro"/>
</dbReference>
<gene>
    <name evidence="2" type="ORF">MM415B04056_0006</name>
</gene>
<protein>
    <submittedName>
        <fullName evidence="2">Putative trypsin-like peptidase domain containing protein</fullName>
    </submittedName>
</protein>